<accession>A0A672HMZ6</accession>
<dbReference type="Proteomes" id="UP000472267">
    <property type="component" value="Chromosome 23"/>
</dbReference>
<dbReference type="Ensembl" id="ENSSFAT00005031739.1">
    <property type="protein sequence ID" value="ENSSFAP00005030633.1"/>
    <property type="gene ID" value="ENSSFAG00005015550.1"/>
</dbReference>
<dbReference type="SMART" id="SM01289">
    <property type="entry name" value="PYRIN"/>
    <property type="match status" value="1"/>
</dbReference>
<dbReference type="OMA" id="DEMCHAY"/>
<sequence>MSSTPEVLLGILDDLGHEDFERFQWYLWQDGVLEGFKSIPKSKLEKLDRQNTVDEMCHAYSNHALEVTKMVFEKMKMMGVWEKHSKNIPEPGGKSWKH</sequence>
<protein>
    <recommendedName>
        <fullName evidence="1">Pyrin domain-containing protein</fullName>
    </recommendedName>
</protein>
<reference evidence="2" key="1">
    <citation type="submission" date="2019-06" db="EMBL/GenBank/DDBJ databases">
        <authorList>
            <consortium name="Wellcome Sanger Institute Data Sharing"/>
        </authorList>
    </citation>
    <scope>NUCLEOTIDE SEQUENCE [LARGE SCALE GENOMIC DNA]</scope>
</reference>
<organism evidence="2 3">
    <name type="scientific">Salarias fasciatus</name>
    <name type="common">Jewelled blenny</name>
    <name type="synonym">Blennius fasciatus</name>
    <dbReference type="NCBI Taxonomy" id="181472"/>
    <lineage>
        <taxon>Eukaryota</taxon>
        <taxon>Metazoa</taxon>
        <taxon>Chordata</taxon>
        <taxon>Craniata</taxon>
        <taxon>Vertebrata</taxon>
        <taxon>Euteleostomi</taxon>
        <taxon>Actinopterygii</taxon>
        <taxon>Neopterygii</taxon>
        <taxon>Teleostei</taxon>
        <taxon>Neoteleostei</taxon>
        <taxon>Acanthomorphata</taxon>
        <taxon>Ovalentaria</taxon>
        <taxon>Blenniimorphae</taxon>
        <taxon>Blenniiformes</taxon>
        <taxon>Blennioidei</taxon>
        <taxon>Blenniidae</taxon>
        <taxon>Salariinae</taxon>
        <taxon>Salarias</taxon>
    </lineage>
</organism>
<dbReference type="Pfam" id="PF02758">
    <property type="entry name" value="PYRIN"/>
    <property type="match status" value="1"/>
</dbReference>
<dbReference type="PROSITE" id="PS50824">
    <property type="entry name" value="DAPIN"/>
    <property type="match status" value="1"/>
</dbReference>
<dbReference type="InterPro" id="IPR011029">
    <property type="entry name" value="DEATH-like_dom_sf"/>
</dbReference>
<reference evidence="2" key="3">
    <citation type="submission" date="2025-09" db="UniProtKB">
        <authorList>
            <consortium name="Ensembl"/>
        </authorList>
    </citation>
    <scope>IDENTIFICATION</scope>
</reference>
<dbReference type="AlphaFoldDB" id="A0A672HMZ6"/>
<dbReference type="InParanoid" id="A0A672HMZ6"/>
<evidence type="ECO:0000313" key="3">
    <source>
        <dbReference type="Proteomes" id="UP000472267"/>
    </source>
</evidence>
<evidence type="ECO:0000259" key="1">
    <source>
        <dbReference type="PROSITE" id="PS50824"/>
    </source>
</evidence>
<dbReference type="CDD" id="cd08321">
    <property type="entry name" value="Pyrin_ASC-like"/>
    <property type="match status" value="1"/>
</dbReference>
<dbReference type="FunCoup" id="A0A672HMZ6">
    <property type="interactions" value="34"/>
</dbReference>
<feature type="domain" description="Pyrin" evidence="1">
    <location>
        <begin position="1"/>
        <end position="60"/>
    </location>
</feature>
<name>A0A672HMZ6_SALFA</name>
<keyword evidence="3" id="KW-1185">Reference proteome</keyword>
<evidence type="ECO:0000313" key="2">
    <source>
        <dbReference type="Ensembl" id="ENSSFAP00005030633.1"/>
    </source>
</evidence>
<proteinExistence type="predicted"/>
<dbReference type="SUPFAM" id="SSF47986">
    <property type="entry name" value="DEATH domain"/>
    <property type="match status" value="1"/>
</dbReference>
<dbReference type="Gene3D" id="1.10.533.10">
    <property type="entry name" value="Death Domain, Fas"/>
    <property type="match status" value="1"/>
</dbReference>
<dbReference type="InterPro" id="IPR004020">
    <property type="entry name" value="DAPIN"/>
</dbReference>
<reference evidence="2" key="2">
    <citation type="submission" date="2025-08" db="UniProtKB">
        <authorList>
            <consortium name="Ensembl"/>
        </authorList>
    </citation>
    <scope>IDENTIFICATION</scope>
</reference>